<evidence type="ECO:0000313" key="4">
    <source>
        <dbReference type="Proteomes" id="UP000095038"/>
    </source>
</evidence>
<gene>
    <name evidence="3" type="ORF">ASCRUDRAFT_70939</name>
</gene>
<dbReference type="InParanoid" id="A0A1D2VFL4"/>
<dbReference type="GeneID" id="30965500"/>
<keyword evidence="4" id="KW-1185">Reference proteome</keyword>
<dbReference type="AlphaFoldDB" id="A0A1D2VFL4"/>
<name>A0A1D2VFL4_9ASCO</name>
<feature type="region of interest" description="Disordered" evidence="2">
    <location>
        <begin position="202"/>
        <end position="249"/>
    </location>
</feature>
<accession>A0A1D2VFL4</accession>
<dbReference type="PANTHER" id="PTHR31996">
    <property type="entry name" value="COILED-COIL DOMAIN-CONTAINING PROTEIN 115"/>
    <property type="match status" value="1"/>
</dbReference>
<dbReference type="Proteomes" id="UP000095038">
    <property type="component" value="Unassembled WGS sequence"/>
</dbReference>
<protein>
    <recommendedName>
        <fullName evidence="1">Vacuolar ATPase assembly protein VMA22</fullName>
    </recommendedName>
</protein>
<dbReference type="PANTHER" id="PTHR31996:SF2">
    <property type="entry name" value="COILED-COIL DOMAIN-CONTAINING PROTEIN 115"/>
    <property type="match status" value="1"/>
</dbReference>
<organism evidence="3 4">
    <name type="scientific">Ascoidea rubescens DSM 1968</name>
    <dbReference type="NCBI Taxonomy" id="1344418"/>
    <lineage>
        <taxon>Eukaryota</taxon>
        <taxon>Fungi</taxon>
        <taxon>Dikarya</taxon>
        <taxon>Ascomycota</taxon>
        <taxon>Saccharomycotina</taxon>
        <taxon>Saccharomycetes</taxon>
        <taxon>Ascoideaceae</taxon>
        <taxon>Ascoidea</taxon>
    </lineage>
</organism>
<feature type="region of interest" description="Disordered" evidence="2">
    <location>
        <begin position="27"/>
        <end position="68"/>
    </location>
</feature>
<dbReference type="GO" id="GO:1990871">
    <property type="term" value="C:Vma12-Vma22 assembly complex"/>
    <property type="evidence" value="ECO:0007669"/>
    <property type="project" value="TreeGrafter"/>
</dbReference>
<evidence type="ECO:0000313" key="3">
    <source>
        <dbReference type="EMBL" id="ODV60426.1"/>
    </source>
</evidence>
<dbReference type="RefSeq" id="XP_020046733.1">
    <property type="nucleotide sequence ID" value="XM_020191864.1"/>
</dbReference>
<feature type="compositionally biased region" description="Basic and acidic residues" evidence="2">
    <location>
        <begin position="225"/>
        <end position="240"/>
    </location>
</feature>
<reference evidence="4" key="1">
    <citation type="submission" date="2016-05" db="EMBL/GenBank/DDBJ databases">
        <title>Comparative genomics of biotechnologically important yeasts.</title>
        <authorList>
            <consortium name="DOE Joint Genome Institute"/>
            <person name="Riley R."/>
            <person name="Haridas S."/>
            <person name="Wolfe K.H."/>
            <person name="Lopes M.R."/>
            <person name="Hittinger C.T."/>
            <person name="Goker M."/>
            <person name="Salamov A."/>
            <person name="Wisecaver J."/>
            <person name="Long T.M."/>
            <person name="Aerts A.L."/>
            <person name="Barry K."/>
            <person name="Choi C."/>
            <person name="Clum A."/>
            <person name="Coughlan A.Y."/>
            <person name="Deshpande S."/>
            <person name="Douglass A.P."/>
            <person name="Hanson S.J."/>
            <person name="Klenk H.-P."/>
            <person name="Labutti K."/>
            <person name="Lapidus A."/>
            <person name="Lindquist E."/>
            <person name="Lipzen A."/>
            <person name="Meier-Kolthoff J.P."/>
            <person name="Ohm R.A."/>
            <person name="Otillar R.P."/>
            <person name="Pangilinan J."/>
            <person name="Peng Y."/>
            <person name="Rokas A."/>
            <person name="Rosa C.A."/>
            <person name="Scheuner C."/>
            <person name="Sibirny A.A."/>
            <person name="Slot J.C."/>
            <person name="Stielow J.B."/>
            <person name="Sun H."/>
            <person name="Kurtzman C.P."/>
            <person name="Blackwell M."/>
            <person name="Grigoriev I.V."/>
            <person name="Jeffries T.W."/>
        </authorList>
    </citation>
    <scope>NUCLEOTIDE SEQUENCE [LARGE SCALE GENOMIC DNA]</scope>
    <source>
        <strain evidence="4">DSM 1968</strain>
    </source>
</reference>
<dbReference type="GO" id="GO:0051082">
    <property type="term" value="F:unfolded protein binding"/>
    <property type="evidence" value="ECO:0007669"/>
    <property type="project" value="TreeGrafter"/>
</dbReference>
<proteinExistence type="predicted"/>
<dbReference type="GO" id="GO:0070072">
    <property type="term" value="P:vacuolar proton-transporting V-type ATPase complex assembly"/>
    <property type="evidence" value="ECO:0007669"/>
    <property type="project" value="InterPro"/>
</dbReference>
<dbReference type="InterPro" id="IPR040357">
    <property type="entry name" value="Vma22/CCDC115"/>
</dbReference>
<sequence>MAVKEKTIVDLFGSLKLVDRSQLEYLDESPTDDQKKSKNNGDLKSQVKSVNDNNQDNKNTENNINIDKDDDEDIDILSSINTASEKITYNPIDQKIIEYLNLLSKLYDLTLEIDKSSSMGFINLARANYVNFGGISKRYSQLYWDMRDREPKYIVVMNLTQEKQVNFLIKEKETPIDNVESIGLDDKLTEQHNLNESNLRKRNVANLNQSKKVETETDDGNSDESPFHKEPIQEETIKKNEKTKKMKKKIDKSNGINMFGGALAAYPLKQSQKFFIEEFKLLIELANLRTSIENLAIEISKLRLEENSKRNGNSLSFENDKVNIKKGNYNNDNSNKNAFIKKNETNSIELDK</sequence>
<dbReference type="EMBL" id="KV454482">
    <property type="protein sequence ID" value="ODV60426.1"/>
    <property type="molecule type" value="Genomic_DNA"/>
</dbReference>
<evidence type="ECO:0000256" key="1">
    <source>
        <dbReference type="ARBA" id="ARBA00093634"/>
    </source>
</evidence>
<evidence type="ECO:0000256" key="2">
    <source>
        <dbReference type="SAM" id="MobiDB-lite"/>
    </source>
</evidence>
<feature type="compositionally biased region" description="Low complexity" evidence="2">
    <location>
        <begin position="51"/>
        <end position="65"/>
    </location>
</feature>
<feature type="compositionally biased region" description="Basic and acidic residues" evidence="2">
    <location>
        <begin position="32"/>
        <end position="41"/>
    </location>
</feature>
<dbReference type="Pfam" id="PF21730">
    <property type="entry name" value="Vma22_CCDC115"/>
    <property type="match status" value="1"/>
</dbReference>